<dbReference type="InterPro" id="IPR021265">
    <property type="entry name" value="DUF2842"/>
</dbReference>
<feature type="transmembrane region" description="Helical" evidence="1">
    <location>
        <begin position="12"/>
        <end position="30"/>
    </location>
</feature>
<dbReference type="Proteomes" id="UP000029917">
    <property type="component" value="Unassembled WGS sequence"/>
</dbReference>
<reference evidence="2 3" key="2">
    <citation type="submission" date="2014-10" db="EMBL/GenBank/DDBJ databases">
        <title>Paracoccus sanguinis sp. nov., isolated from clinical specimens of New York State patients.</title>
        <authorList>
            <person name="Mingle L.A."/>
            <person name="Cole J.A."/>
            <person name="Lapierre P."/>
            <person name="Musser K.A."/>
        </authorList>
    </citation>
    <scope>NUCLEOTIDE SEQUENCE [LARGE SCALE GENOMIC DNA]</scope>
    <source>
        <strain evidence="2 3">HAMBI 3106</strain>
    </source>
</reference>
<comment type="caution">
    <text evidence="2">The sequence shown here is derived from an EMBL/GenBank/DDBJ whole genome shotgun (WGS) entry which is preliminary data.</text>
</comment>
<dbReference type="AlphaFoldDB" id="A0A099FAU3"/>
<evidence type="ECO:0000313" key="3">
    <source>
        <dbReference type="Proteomes" id="UP000029917"/>
    </source>
</evidence>
<evidence type="ECO:0000313" key="2">
    <source>
        <dbReference type="EMBL" id="KGJ07659.1"/>
    </source>
</evidence>
<accession>A0A099FAU3</accession>
<protein>
    <recommendedName>
        <fullName evidence="4">DUF2842 domain-containing protein</fullName>
    </recommendedName>
</protein>
<organism evidence="2 3">
    <name type="scientific">Paracoccus sphaerophysae</name>
    <dbReference type="NCBI Taxonomy" id="690417"/>
    <lineage>
        <taxon>Bacteria</taxon>
        <taxon>Pseudomonadati</taxon>
        <taxon>Pseudomonadota</taxon>
        <taxon>Alphaproteobacteria</taxon>
        <taxon>Rhodobacterales</taxon>
        <taxon>Paracoccaceae</taxon>
        <taxon>Paracoccus</taxon>
    </lineage>
</organism>
<dbReference type="RefSeq" id="WP_036718637.1">
    <property type="nucleotide sequence ID" value="NZ_JRKS01000018.1"/>
</dbReference>
<dbReference type="STRING" id="690417.IC63_07810"/>
<reference evidence="2 3" key="1">
    <citation type="submission" date="2014-09" db="EMBL/GenBank/DDBJ databases">
        <authorList>
            <person name="McGinnis J.M."/>
            <person name="Wolfgang W.J."/>
        </authorList>
    </citation>
    <scope>NUCLEOTIDE SEQUENCE [LARGE SCALE GENOMIC DNA]</scope>
    <source>
        <strain evidence="2 3">HAMBI 3106</strain>
    </source>
</reference>
<evidence type="ECO:0008006" key="4">
    <source>
        <dbReference type="Google" id="ProtNLM"/>
    </source>
</evidence>
<dbReference type="EMBL" id="JRKS01000018">
    <property type="protein sequence ID" value="KGJ07659.1"/>
    <property type="molecule type" value="Genomic_DNA"/>
</dbReference>
<keyword evidence="1" id="KW-1133">Transmembrane helix</keyword>
<dbReference type="OrthoDB" id="7510023at2"/>
<keyword evidence="1" id="KW-0812">Transmembrane</keyword>
<sequence>MDLRARKRWSLVLLLVWLPVYLAFAWWLLAFVGDRFGGRPPAWLELPLYLVLAFAWAIPFRRVFSGIGRGEE</sequence>
<gene>
    <name evidence="2" type="ORF">IC63_07810</name>
</gene>
<keyword evidence="3" id="KW-1185">Reference proteome</keyword>
<name>A0A099FAU3_9RHOB</name>
<feature type="transmembrane region" description="Helical" evidence="1">
    <location>
        <begin position="42"/>
        <end position="60"/>
    </location>
</feature>
<dbReference type="Pfam" id="PF11003">
    <property type="entry name" value="DUF2842"/>
    <property type="match status" value="1"/>
</dbReference>
<keyword evidence="1" id="KW-0472">Membrane</keyword>
<evidence type="ECO:0000256" key="1">
    <source>
        <dbReference type="SAM" id="Phobius"/>
    </source>
</evidence>
<proteinExistence type="predicted"/>